<evidence type="ECO:0008006" key="4">
    <source>
        <dbReference type="Google" id="ProtNLM"/>
    </source>
</evidence>
<reference evidence="2 3" key="1">
    <citation type="submission" date="2019-07" db="EMBL/GenBank/DDBJ databases">
        <title>Whole genome shotgun sequence of Acinetobacter johnsonii NBRC 102197.</title>
        <authorList>
            <person name="Hosoyama A."/>
            <person name="Uohara A."/>
            <person name="Ohji S."/>
            <person name="Ichikawa N."/>
        </authorList>
    </citation>
    <scope>NUCLEOTIDE SEQUENCE [LARGE SCALE GENOMIC DNA]</scope>
    <source>
        <strain evidence="2 3">NBRC 102197</strain>
    </source>
</reference>
<dbReference type="Proteomes" id="UP000321274">
    <property type="component" value="Unassembled WGS sequence"/>
</dbReference>
<dbReference type="EMBL" id="BJUJ01000076">
    <property type="protein sequence ID" value="GEK45079.1"/>
    <property type="molecule type" value="Genomic_DNA"/>
</dbReference>
<comment type="caution">
    <text evidence="2">The sequence shown here is derived from an EMBL/GenBank/DDBJ whole genome shotgun (WGS) entry which is preliminary data.</text>
</comment>
<evidence type="ECO:0000313" key="2">
    <source>
        <dbReference type="EMBL" id="GEK45079.1"/>
    </source>
</evidence>
<gene>
    <name evidence="2" type="ORF">AJO04nite_23370</name>
</gene>
<protein>
    <recommendedName>
        <fullName evidence="4">TonB-dependent receptor</fullName>
    </recommendedName>
</protein>
<evidence type="ECO:0000256" key="1">
    <source>
        <dbReference type="SAM" id="SignalP"/>
    </source>
</evidence>
<accession>A0AAV3WIE7</accession>
<feature type="signal peptide" evidence="1">
    <location>
        <begin position="1"/>
        <end position="32"/>
    </location>
</feature>
<proteinExistence type="predicted"/>
<dbReference type="Gene3D" id="3.55.50.30">
    <property type="match status" value="1"/>
</dbReference>
<sequence>MPQFLYWNSIKPFALTATVLAVTSLMNIQTHAASEHKASYYQVQTGTLTQALNNVAQQANVSVLFNPTRTNLYQVKSIQGQYTLDQLFARLIQNTPFKLQKTVSGYVLIENALS</sequence>
<feature type="chain" id="PRO_5043551105" description="TonB-dependent receptor" evidence="1">
    <location>
        <begin position="33"/>
        <end position="114"/>
    </location>
</feature>
<keyword evidence="1" id="KW-0732">Signal</keyword>
<organism evidence="2 3">
    <name type="scientific">Acinetobacter johnsonii</name>
    <dbReference type="NCBI Taxonomy" id="40214"/>
    <lineage>
        <taxon>Bacteria</taxon>
        <taxon>Pseudomonadati</taxon>
        <taxon>Pseudomonadota</taxon>
        <taxon>Gammaproteobacteria</taxon>
        <taxon>Moraxellales</taxon>
        <taxon>Moraxellaceae</taxon>
        <taxon>Acinetobacter</taxon>
    </lineage>
</organism>
<dbReference type="AlphaFoldDB" id="A0AAV3WIE7"/>
<name>A0AAV3WIE7_ACIJO</name>
<evidence type="ECO:0000313" key="3">
    <source>
        <dbReference type="Proteomes" id="UP000321274"/>
    </source>
</evidence>
<dbReference type="RefSeq" id="WP_114837342.1">
    <property type="nucleotide sequence ID" value="NZ_BJUJ01000076.1"/>
</dbReference>